<dbReference type="GO" id="GO:0046872">
    <property type="term" value="F:metal ion binding"/>
    <property type="evidence" value="ECO:0007669"/>
    <property type="project" value="UniProtKB-KW"/>
</dbReference>
<evidence type="ECO:0000256" key="1">
    <source>
        <dbReference type="ARBA" id="ARBA00022723"/>
    </source>
</evidence>
<dbReference type="SUPFAM" id="SSF51197">
    <property type="entry name" value="Clavaminate synthase-like"/>
    <property type="match status" value="1"/>
</dbReference>
<reference evidence="5" key="1">
    <citation type="submission" date="2022-02" db="EMBL/GenBank/DDBJ databases">
        <authorList>
            <person name="Henning P.M."/>
            <person name="McCubbin A.G."/>
            <person name="Shore J.S."/>
        </authorList>
    </citation>
    <scope>NUCLEOTIDE SEQUENCE</scope>
    <source>
        <strain evidence="5">F60SS</strain>
        <tissue evidence="5">Leaves</tissue>
    </source>
</reference>
<dbReference type="InterPro" id="IPR027443">
    <property type="entry name" value="IPNS-like_sf"/>
</dbReference>
<evidence type="ECO:0000256" key="3">
    <source>
        <dbReference type="RuleBase" id="RU003682"/>
    </source>
</evidence>
<dbReference type="InterPro" id="IPR026992">
    <property type="entry name" value="DIOX_N"/>
</dbReference>
<evidence type="ECO:0000313" key="5">
    <source>
        <dbReference type="EMBL" id="KAJ4842944.1"/>
    </source>
</evidence>
<keyword evidence="6" id="KW-1185">Reference proteome</keyword>
<accession>A0A9Q0G3M6</accession>
<evidence type="ECO:0000259" key="4">
    <source>
        <dbReference type="PROSITE" id="PS51471"/>
    </source>
</evidence>
<dbReference type="InterPro" id="IPR050231">
    <property type="entry name" value="Iron_ascorbate_oxido_reductase"/>
</dbReference>
<reference evidence="5" key="2">
    <citation type="journal article" date="2023" name="Plants (Basel)">
        <title>Annotation of the Turnera subulata (Passifloraceae) Draft Genome Reveals the S-Locus Evolved after the Divergence of Turneroideae from Passifloroideae in a Stepwise Manner.</title>
        <authorList>
            <person name="Henning P.M."/>
            <person name="Roalson E.H."/>
            <person name="Mir W."/>
            <person name="McCubbin A.G."/>
            <person name="Shore J.S."/>
        </authorList>
    </citation>
    <scope>NUCLEOTIDE SEQUENCE</scope>
    <source>
        <strain evidence="5">F60SS</strain>
    </source>
</reference>
<dbReference type="Proteomes" id="UP001141552">
    <property type="component" value="Unassembled WGS sequence"/>
</dbReference>
<name>A0A9Q0G3M6_9ROSI</name>
<dbReference type="AlphaFoldDB" id="A0A9Q0G3M6"/>
<dbReference type="PANTHER" id="PTHR47990">
    <property type="entry name" value="2-OXOGLUTARATE (2OG) AND FE(II)-DEPENDENT OXYGENASE SUPERFAMILY PROTEIN-RELATED"/>
    <property type="match status" value="1"/>
</dbReference>
<dbReference type="OrthoDB" id="288590at2759"/>
<proteinExistence type="inferred from homology"/>
<keyword evidence="3" id="KW-0560">Oxidoreductase</keyword>
<dbReference type="Pfam" id="PF14226">
    <property type="entry name" value="DIOX_N"/>
    <property type="match status" value="1"/>
</dbReference>
<dbReference type="Pfam" id="PF03171">
    <property type="entry name" value="2OG-FeII_Oxy"/>
    <property type="match status" value="1"/>
</dbReference>
<dbReference type="Gene3D" id="2.60.120.330">
    <property type="entry name" value="B-lactam Antibiotic, Isopenicillin N Synthase, Chain"/>
    <property type="match status" value="1"/>
</dbReference>
<dbReference type="PROSITE" id="PS51471">
    <property type="entry name" value="FE2OG_OXY"/>
    <property type="match status" value="1"/>
</dbReference>
<dbReference type="InterPro" id="IPR044861">
    <property type="entry name" value="IPNS-like_FE2OG_OXY"/>
</dbReference>
<organism evidence="5 6">
    <name type="scientific">Turnera subulata</name>
    <dbReference type="NCBI Taxonomy" id="218843"/>
    <lineage>
        <taxon>Eukaryota</taxon>
        <taxon>Viridiplantae</taxon>
        <taxon>Streptophyta</taxon>
        <taxon>Embryophyta</taxon>
        <taxon>Tracheophyta</taxon>
        <taxon>Spermatophyta</taxon>
        <taxon>Magnoliopsida</taxon>
        <taxon>eudicotyledons</taxon>
        <taxon>Gunneridae</taxon>
        <taxon>Pentapetalae</taxon>
        <taxon>rosids</taxon>
        <taxon>fabids</taxon>
        <taxon>Malpighiales</taxon>
        <taxon>Passifloraceae</taxon>
        <taxon>Turnera</taxon>
    </lineage>
</organism>
<comment type="caution">
    <text evidence="5">The sequence shown here is derived from an EMBL/GenBank/DDBJ whole genome shotgun (WGS) entry which is preliminary data.</text>
</comment>
<feature type="domain" description="Fe2OG dioxygenase" evidence="4">
    <location>
        <begin position="163"/>
        <end position="269"/>
    </location>
</feature>
<protein>
    <recommendedName>
        <fullName evidence="4">Fe2OG dioxygenase domain-containing protein</fullName>
    </recommendedName>
</protein>
<dbReference type="EMBL" id="JAKUCV010002355">
    <property type="protein sequence ID" value="KAJ4842944.1"/>
    <property type="molecule type" value="Genomic_DNA"/>
</dbReference>
<dbReference type="GO" id="GO:0016491">
    <property type="term" value="F:oxidoreductase activity"/>
    <property type="evidence" value="ECO:0007669"/>
    <property type="project" value="UniProtKB-KW"/>
</dbReference>
<keyword evidence="2 3" id="KW-0408">Iron</keyword>
<sequence length="322" mass="36337">MSDSVFPVVDLSPFTAGGGGDEDAKKKVIRTIGDACAKHGIFQIINHGVPTEVIDRHLENMRTFFAYPDEEKSKWKPKTDDLFYAGYVDMSKISQFKKEELTMNHPDCGYNIYPDNPPRLREDLLEIFSYFSRTAVIIEGILNDYLGLPPGFLKEYNNVRKQDIMASFRYIAATDPDEEKIGVIAHQDASLITLLLQDDIGGLEFYEDGKWKPVTPIKGALTVNIGDPMQVVSNGKLKSAEHRVVRTVGRDRYSCAFALLLGIEKWVEPLPQLIINEAPKYRRFTFGEYTLKRLKDLKDSPSTPEAAHTINSYALRPIEGEA</sequence>
<keyword evidence="1 3" id="KW-0479">Metal-binding</keyword>
<evidence type="ECO:0000256" key="2">
    <source>
        <dbReference type="ARBA" id="ARBA00023004"/>
    </source>
</evidence>
<comment type="similarity">
    <text evidence="3">Belongs to the iron/ascorbate-dependent oxidoreductase family.</text>
</comment>
<dbReference type="InterPro" id="IPR005123">
    <property type="entry name" value="Oxoglu/Fe-dep_dioxygenase_dom"/>
</dbReference>
<evidence type="ECO:0000313" key="6">
    <source>
        <dbReference type="Proteomes" id="UP001141552"/>
    </source>
</evidence>
<gene>
    <name evidence="5" type="ORF">Tsubulata_030027</name>
</gene>